<name>A0A3R9PRL4_9CREN</name>
<evidence type="ECO:0000313" key="12">
    <source>
        <dbReference type="Proteomes" id="UP000278149"/>
    </source>
</evidence>
<evidence type="ECO:0000256" key="9">
    <source>
        <dbReference type="ARBA" id="ARBA00048573"/>
    </source>
</evidence>
<dbReference type="EMBL" id="RCOR01000018">
    <property type="protein sequence ID" value="RSN69699.1"/>
    <property type="molecule type" value="Genomic_DNA"/>
</dbReference>
<evidence type="ECO:0000256" key="4">
    <source>
        <dbReference type="ARBA" id="ARBA00022598"/>
    </source>
</evidence>
<comment type="similarity">
    <text evidence="2 10">Belongs to the class-I aminoacyl-tRNA synthetase family.</text>
</comment>
<dbReference type="SUPFAM" id="SSF52374">
    <property type="entry name" value="Nucleotidylyl transferase"/>
    <property type="match status" value="1"/>
</dbReference>
<keyword evidence="6 10" id="KW-0067">ATP-binding</keyword>
<dbReference type="GO" id="GO:0005524">
    <property type="term" value="F:ATP binding"/>
    <property type="evidence" value="ECO:0007669"/>
    <property type="project" value="UniProtKB-UniRule"/>
</dbReference>
<evidence type="ECO:0000256" key="2">
    <source>
        <dbReference type="ARBA" id="ARBA00005594"/>
    </source>
</evidence>
<dbReference type="SUPFAM" id="SSF48163">
    <property type="entry name" value="An anticodon-binding domain of class I aminoacyl-tRNA synthetases"/>
    <property type="match status" value="1"/>
</dbReference>
<feature type="binding site" evidence="10">
    <location>
        <position position="294"/>
    </location>
    <ligand>
        <name>ATP</name>
        <dbReference type="ChEBI" id="CHEBI:30616"/>
    </ligand>
</feature>
<dbReference type="PANTHER" id="PTHR37940:SF1">
    <property type="entry name" value="LYSINE--TRNA LIGASE"/>
    <property type="match status" value="1"/>
</dbReference>
<gene>
    <name evidence="10 11" type="primary">lysS</name>
    <name evidence="11" type="ORF">D9Q81_03640</name>
</gene>
<keyword evidence="8 10" id="KW-0030">Aminoacyl-tRNA synthetase</keyword>
<evidence type="ECO:0000256" key="5">
    <source>
        <dbReference type="ARBA" id="ARBA00022741"/>
    </source>
</evidence>
<evidence type="ECO:0000256" key="3">
    <source>
        <dbReference type="ARBA" id="ARBA00022490"/>
    </source>
</evidence>
<evidence type="ECO:0000256" key="6">
    <source>
        <dbReference type="ARBA" id="ARBA00022840"/>
    </source>
</evidence>
<dbReference type="RefSeq" id="WP_125741347.1">
    <property type="nucleotide sequence ID" value="NZ_RCOR01000018.1"/>
</dbReference>
<accession>A0A3R9PRL4</accession>
<dbReference type="InterPro" id="IPR020751">
    <property type="entry name" value="aa-tRNA-synth_I_codon-bd_sub2"/>
</dbReference>
<evidence type="ECO:0000313" key="11">
    <source>
        <dbReference type="EMBL" id="RSN69699.1"/>
    </source>
</evidence>
<comment type="catalytic activity">
    <reaction evidence="9 10">
        <text>tRNA(Lys) + L-lysine + ATP = L-lysyl-tRNA(Lys) + AMP + diphosphate</text>
        <dbReference type="Rhea" id="RHEA:20792"/>
        <dbReference type="Rhea" id="RHEA-COMP:9696"/>
        <dbReference type="Rhea" id="RHEA-COMP:9697"/>
        <dbReference type="ChEBI" id="CHEBI:30616"/>
        <dbReference type="ChEBI" id="CHEBI:32551"/>
        <dbReference type="ChEBI" id="CHEBI:33019"/>
        <dbReference type="ChEBI" id="CHEBI:78442"/>
        <dbReference type="ChEBI" id="CHEBI:78529"/>
        <dbReference type="ChEBI" id="CHEBI:456215"/>
        <dbReference type="EC" id="6.1.1.6"/>
    </reaction>
</comment>
<feature type="short sequence motif" description="'KMSKS' region" evidence="10">
    <location>
        <begin position="291"/>
        <end position="295"/>
    </location>
</feature>
<keyword evidence="3 10" id="KW-0963">Cytoplasm</keyword>
<evidence type="ECO:0000256" key="1">
    <source>
        <dbReference type="ARBA" id="ARBA00004496"/>
    </source>
</evidence>
<dbReference type="Gene3D" id="1.10.10.350">
    <property type="match status" value="1"/>
</dbReference>
<reference evidence="11 12" key="1">
    <citation type="submission" date="2018-10" db="EMBL/GenBank/DDBJ databases">
        <title>Co-occurring genomic capacity for anaerobic methane metabolism and dissimilatory sulfite reduction discovered in the Korarchaeota.</title>
        <authorList>
            <person name="Mckay L.J."/>
            <person name="Dlakic M."/>
            <person name="Fields M.W."/>
            <person name="Delmont T.O."/>
            <person name="Eren A.M."/>
            <person name="Jay Z.J."/>
            <person name="Klingelsmith K.B."/>
            <person name="Rusch D.B."/>
            <person name="Inskeep W.P."/>
        </authorList>
    </citation>
    <scope>NUCLEOTIDE SEQUENCE [LARGE SCALE GENOMIC DNA]</scope>
    <source>
        <strain evidence="11 12">WS</strain>
    </source>
</reference>
<dbReference type="Pfam" id="PF01921">
    <property type="entry name" value="tRNA-synt_1f"/>
    <property type="match status" value="1"/>
</dbReference>
<dbReference type="Proteomes" id="UP000278149">
    <property type="component" value="Unassembled WGS sequence"/>
</dbReference>
<dbReference type="NCBIfam" id="TIGR00467">
    <property type="entry name" value="lysS_arch"/>
    <property type="match status" value="1"/>
</dbReference>
<evidence type="ECO:0000256" key="8">
    <source>
        <dbReference type="ARBA" id="ARBA00023146"/>
    </source>
</evidence>
<feature type="short sequence motif" description="'HIGH' region" evidence="10">
    <location>
        <begin position="39"/>
        <end position="47"/>
    </location>
</feature>
<organism evidence="11 12">
    <name type="scientific">Candidatus Korarchaeum cryptofilum</name>
    <dbReference type="NCBI Taxonomy" id="498846"/>
    <lineage>
        <taxon>Archaea</taxon>
        <taxon>Thermoproteota</taxon>
        <taxon>Candidatus Korarchaeia</taxon>
        <taxon>Candidatus Korarchaeales</taxon>
        <taxon>Candidatus Korarchaeaceae</taxon>
        <taxon>Candidatus Korarchaeum</taxon>
    </lineage>
</organism>
<keyword evidence="4 10" id="KW-0436">Ligase</keyword>
<sequence length="539" mass="61511">MSESGPTFWLDRIARNVVERERRIGRNLKVLRVESGIGASGFPHIGSVGDSLRAYGVKLALESMGYKSELIAYSDDRDGLRKVPAGIPEDYSKYLGMPVSEIPDPFGCHASYGEHMSSILMDALEKLGIEFTFISGTEAYRSGLLDEQVSKLIANSGRVDRIIREEVGTNKPEGWIYYWPKCEKCGRIYTTRVIKVIPEEGKVIYKCDQGFKGVRGCGHVGEASYLKGEGKLSWKGEFAARWSALGIVFEPHGKDISDSFRVNARIAKEVLEYEPPLTVRYEMFLDRTGRKISKSAGNVITPQMWMDFSPPEALRMMMFKRYHGTRSISLQKSPLYINELELNLRRYHGLEKVGSERDRVTMRRLMEFTYLMEGVPNPPPYRYSAVLNVISMLPQELGFEEILRITRELISRYYDMKPEDLEKDTIFESYVRYAYNYVKYFGRGVREKIEIRKSTLDAINSFIEAINPDMSPDEMQNIAFEIAKKFEVPPKEFFSAIYLAVLGQPQGPRLGPLIGRLGVQRFKEILMRSLEERGVVGEG</sequence>
<dbReference type="EC" id="6.1.1.6" evidence="10"/>
<dbReference type="PANTHER" id="PTHR37940">
    <property type="entry name" value="LYSINE--TRNA LIGASE"/>
    <property type="match status" value="1"/>
</dbReference>
<proteinExistence type="inferred from homology"/>
<dbReference type="GO" id="GO:0000049">
    <property type="term" value="F:tRNA binding"/>
    <property type="evidence" value="ECO:0007669"/>
    <property type="project" value="InterPro"/>
</dbReference>
<dbReference type="GO" id="GO:0005737">
    <property type="term" value="C:cytoplasm"/>
    <property type="evidence" value="ECO:0007669"/>
    <property type="project" value="UniProtKB-SubCell"/>
</dbReference>
<evidence type="ECO:0000256" key="10">
    <source>
        <dbReference type="HAMAP-Rule" id="MF_00177"/>
    </source>
</evidence>
<dbReference type="InterPro" id="IPR008925">
    <property type="entry name" value="aa_tRNA-synth_I_cd-bd_sf"/>
</dbReference>
<dbReference type="HAMAP" id="MF_00177">
    <property type="entry name" value="Lys_tRNA_synth_class1"/>
    <property type="match status" value="1"/>
</dbReference>
<evidence type="ECO:0000256" key="7">
    <source>
        <dbReference type="ARBA" id="ARBA00022917"/>
    </source>
</evidence>
<comment type="subcellular location">
    <subcellularLocation>
        <location evidence="1 10">Cytoplasm</location>
    </subcellularLocation>
</comment>
<comment type="caution">
    <text evidence="11">The sequence shown here is derived from an EMBL/GenBank/DDBJ whole genome shotgun (WGS) entry which is preliminary data.</text>
</comment>
<protein>
    <recommendedName>
        <fullName evidence="10">Lysine--tRNA ligase</fullName>
        <ecNumber evidence="10">6.1.1.6</ecNumber>
    </recommendedName>
    <alternativeName>
        <fullName evidence="10">Lysyl-tRNA synthetase</fullName>
        <shortName evidence="10">LysRS</shortName>
    </alternativeName>
</protein>
<dbReference type="InterPro" id="IPR014729">
    <property type="entry name" value="Rossmann-like_a/b/a_fold"/>
</dbReference>
<dbReference type="GO" id="GO:0004824">
    <property type="term" value="F:lysine-tRNA ligase activity"/>
    <property type="evidence" value="ECO:0007669"/>
    <property type="project" value="UniProtKB-UniRule"/>
</dbReference>
<dbReference type="Gene3D" id="3.40.50.620">
    <property type="entry name" value="HUPs"/>
    <property type="match status" value="2"/>
</dbReference>
<dbReference type="GO" id="GO:0006430">
    <property type="term" value="P:lysyl-tRNA aminoacylation"/>
    <property type="evidence" value="ECO:0007669"/>
    <property type="project" value="UniProtKB-UniRule"/>
</dbReference>
<dbReference type="AlphaFoldDB" id="A0A3R9PRL4"/>
<keyword evidence="5 10" id="KW-0547">Nucleotide-binding</keyword>
<keyword evidence="7 10" id="KW-0648">Protein biosynthesis</keyword>
<dbReference type="InterPro" id="IPR002904">
    <property type="entry name" value="Lys-tRNA-ligase"/>
</dbReference>